<comment type="caution">
    <text evidence="21">The sequence shown here is derived from an EMBL/GenBank/DDBJ whole genome shotgun (WGS) entry which is preliminary data.</text>
</comment>
<dbReference type="GO" id="GO:0000155">
    <property type="term" value="F:phosphorelay sensor kinase activity"/>
    <property type="evidence" value="ECO:0007669"/>
    <property type="project" value="InterPro"/>
</dbReference>
<dbReference type="InterPro" id="IPR036890">
    <property type="entry name" value="HATPase_C_sf"/>
</dbReference>
<dbReference type="Pfam" id="PF13185">
    <property type="entry name" value="GAF_2"/>
    <property type="match status" value="1"/>
</dbReference>
<evidence type="ECO:0000256" key="6">
    <source>
        <dbReference type="ARBA" id="ARBA00022485"/>
    </source>
</evidence>
<dbReference type="PROSITE" id="PS50109">
    <property type="entry name" value="HIS_KIN"/>
    <property type="match status" value="1"/>
</dbReference>
<organism evidence="21 22">
    <name type="scientific">Desulfitobacterium hafniense</name>
    <name type="common">Desulfitobacterium frappieri</name>
    <dbReference type="NCBI Taxonomy" id="49338"/>
    <lineage>
        <taxon>Bacteria</taxon>
        <taxon>Bacillati</taxon>
        <taxon>Bacillota</taxon>
        <taxon>Clostridia</taxon>
        <taxon>Eubacteriales</taxon>
        <taxon>Desulfitobacteriaceae</taxon>
        <taxon>Desulfitobacterium</taxon>
    </lineage>
</organism>
<evidence type="ECO:0000313" key="21">
    <source>
        <dbReference type="EMBL" id="KTE92416.1"/>
    </source>
</evidence>
<evidence type="ECO:0000313" key="22">
    <source>
        <dbReference type="Proteomes" id="UP000054623"/>
    </source>
</evidence>
<dbReference type="GO" id="GO:0051539">
    <property type="term" value="F:4 iron, 4 sulfur cluster binding"/>
    <property type="evidence" value="ECO:0007669"/>
    <property type="project" value="UniProtKB-KW"/>
</dbReference>
<dbReference type="InterPro" id="IPR003594">
    <property type="entry name" value="HATPase_dom"/>
</dbReference>
<feature type="domain" description="Histidine kinase" evidence="20">
    <location>
        <begin position="188"/>
        <end position="377"/>
    </location>
</feature>
<keyword evidence="7" id="KW-0963">Cytoplasm</keyword>
<evidence type="ECO:0000256" key="14">
    <source>
        <dbReference type="ARBA" id="ARBA00023004"/>
    </source>
</evidence>
<evidence type="ECO:0000256" key="9">
    <source>
        <dbReference type="ARBA" id="ARBA00022679"/>
    </source>
</evidence>
<keyword evidence="14" id="KW-0408">Iron</keyword>
<proteinExistence type="predicted"/>
<dbReference type="GO" id="GO:0005737">
    <property type="term" value="C:cytoplasm"/>
    <property type="evidence" value="ECO:0007669"/>
    <property type="project" value="UniProtKB-SubCell"/>
</dbReference>
<evidence type="ECO:0000256" key="11">
    <source>
        <dbReference type="ARBA" id="ARBA00022741"/>
    </source>
</evidence>
<dbReference type="InterPro" id="IPR011712">
    <property type="entry name" value="Sig_transdc_His_kin_sub3_dim/P"/>
</dbReference>
<keyword evidence="13" id="KW-0067">ATP-binding</keyword>
<reference evidence="21 22" key="1">
    <citation type="submission" date="2015-12" db="EMBL/GenBank/DDBJ databases">
        <title>Draft Genome Sequence of Desulfitobacterium hafniense Strain DH, a Sulfate-reducing Bacterium Isolated from Paddy Soils.</title>
        <authorList>
            <person name="Bao P."/>
            <person name="Zhang X."/>
            <person name="Li G."/>
        </authorList>
    </citation>
    <scope>NUCLEOTIDE SEQUENCE [LARGE SCALE GENOMIC DNA]</scope>
    <source>
        <strain evidence="21 22">DH</strain>
    </source>
</reference>
<evidence type="ECO:0000256" key="15">
    <source>
        <dbReference type="ARBA" id="ARBA00023012"/>
    </source>
</evidence>
<evidence type="ECO:0000256" key="17">
    <source>
        <dbReference type="ARBA" id="ARBA00024827"/>
    </source>
</evidence>
<evidence type="ECO:0000256" key="8">
    <source>
        <dbReference type="ARBA" id="ARBA00022553"/>
    </source>
</evidence>
<evidence type="ECO:0000256" key="3">
    <source>
        <dbReference type="ARBA" id="ARBA00004496"/>
    </source>
</evidence>
<sequence>MFVSKLDFLRYLTNRIAGKDEVGVSTDFLREVITFFAAEEGAVYLFDSNDQLLPMALYPENMRGMRLSEDFSAYLASLKQVALFPDGVSHIDRKWQREVSELGFGAIALVPLLKQKQIIGFMSLAWKEPHSFKANDDNLLYTIGNLLGIGLFNAHLIGGLQVREDELQAMCRALMKAKEEEAKRISRELHDEVGQDLTTIILRLKMILGQKDVEDIHDDVKDLLFMARETLTDVQRIAMNLRPSALDNLGLLASVNWQLEQFRADNNIEVIFRHPHKLDDLTEEQELLLYRVLLEIMTNVSRHAQATKVVIDLWPEGDQLILRAGDNGIGIDLAGSHTMGLGLMGMKERIKEQNGAFRLNSEVGKGTTVMISIPIKKPEG</sequence>
<dbReference type="GO" id="GO:0016020">
    <property type="term" value="C:membrane"/>
    <property type="evidence" value="ECO:0007669"/>
    <property type="project" value="InterPro"/>
</dbReference>
<dbReference type="Gene3D" id="1.20.5.1930">
    <property type="match status" value="1"/>
</dbReference>
<dbReference type="AlphaFoldDB" id="A0A0W1JLE0"/>
<evidence type="ECO:0000256" key="5">
    <source>
        <dbReference type="ARBA" id="ARBA00017322"/>
    </source>
</evidence>
<evidence type="ECO:0000256" key="16">
    <source>
        <dbReference type="ARBA" id="ARBA00023014"/>
    </source>
</evidence>
<dbReference type="CDD" id="cd16917">
    <property type="entry name" value="HATPase_UhpB-NarQ-NarX-like"/>
    <property type="match status" value="1"/>
</dbReference>
<dbReference type="Gene3D" id="3.30.450.40">
    <property type="match status" value="1"/>
</dbReference>
<evidence type="ECO:0000256" key="19">
    <source>
        <dbReference type="SAM" id="Coils"/>
    </source>
</evidence>
<dbReference type="RefSeq" id="WP_058491019.1">
    <property type="nucleotide sequence ID" value="NZ_LOCK01000015.1"/>
</dbReference>
<dbReference type="Pfam" id="PF02518">
    <property type="entry name" value="HATPase_c"/>
    <property type="match status" value="1"/>
</dbReference>
<comment type="cofactor">
    <cofactor evidence="2">
        <name>[4Fe-4S] cluster</name>
        <dbReference type="ChEBI" id="CHEBI:49883"/>
    </cofactor>
</comment>
<evidence type="ECO:0000256" key="10">
    <source>
        <dbReference type="ARBA" id="ARBA00022723"/>
    </source>
</evidence>
<evidence type="ECO:0000256" key="4">
    <source>
        <dbReference type="ARBA" id="ARBA00012438"/>
    </source>
</evidence>
<feature type="coiled-coil region" evidence="19">
    <location>
        <begin position="160"/>
        <end position="195"/>
    </location>
</feature>
<dbReference type="GO" id="GO:0005524">
    <property type="term" value="F:ATP binding"/>
    <property type="evidence" value="ECO:0007669"/>
    <property type="project" value="UniProtKB-KW"/>
</dbReference>
<dbReference type="SUPFAM" id="SSF55874">
    <property type="entry name" value="ATPase domain of HSP90 chaperone/DNA topoisomerase II/histidine kinase"/>
    <property type="match status" value="1"/>
</dbReference>
<dbReference type="PANTHER" id="PTHR24421">
    <property type="entry name" value="NITRATE/NITRITE SENSOR PROTEIN NARX-RELATED"/>
    <property type="match status" value="1"/>
</dbReference>
<dbReference type="PRINTS" id="PR00344">
    <property type="entry name" value="BCTRLSENSOR"/>
</dbReference>
<dbReference type="SMART" id="SM00065">
    <property type="entry name" value="GAF"/>
    <property type="match status" value="1"/>
</dbReference>
<keyword evidence="11" id="KW-0547">Nucleotide-binding</keyword>
<evidence type="ECO:0000256" key="1">
    <source>
        <dbReference type="ARBA" id="ARBA00000085"/>
    </source>
</evidence>
<keyword evidence="6" id="KW-0004">4Fe-4S</keyword>
<comment type="catalytic activity">
    <reaction evidence="1">
        <text>ATP + protein L-histidine = ADP + protein N-phospho-L-histidine.</text>
        <dbReference type="EC" id="2.7.13.3"/>
    </reaction>
</comment>
<dbReference type="Pfam" id="PF07730">
    <property type="entry name" value="HisKA_3"/>
    <property type="match status" value="1"/>
</dbReference>
<evidence type="ECO:0000256" key="12">
    <source>
        <dbReference type="ARBA" id="ARBA00022777"/>
    </source>
</evidence>
<protein>
    <recommendedName>
        <fullName evidence="5">Oxygen sensor histidine kinase NreB</fullName>
        <ecNumber evidence="4">2.7.13.3</ecNumber>
    </recommendedName>
    <alternativeName>
        <fullName evidence="18">Nitrogen regulation protein B</fullName>
    </alternativeName>
</protein>
<keyword evidence="9" id="KW-0808">Transferase</keyword>
<dbReference type="InterPro" id="IPR050482">
    <property type="entry name" value="Sensor_HK_TwoCompSys"/>
</dbReference>
<evidence type="ECO:0000256" key="7">
    <source>
        <dbReference type="ARBA" id="ARBA00022490"/>
    </source>
</evidence>
<dbReference type="SMART" id="SM00387">
    <property type="entry name" value="HATPase_c"/>
    <property type="match status" value="1"/>
</dbReference>
<dbReference type="Gene3D" id="3.30.565.10">
    <property type="entry name" value="Histidine kinase-like ATPase, C-terminal domain"/>
    <property type="match status" value="1"/>
</dbReference>
<keyword evidence="8" id="KW-0597">Phosphoprotein</keyword>
<evidence type="ECO:0000256" key="18">
    <source>
        <dbReference type="ARBA" id="ARBA00030800"/>
    </source>
</evidence>
<accession>A0A0W1JLE0</accession>
<dbReference type="PANTHER" id="PTHR24421:SF10">
    <property type="entry name" value="NITRATE_NITRITE SENSOR PROTEIN NARQ"/>
    <property type="match status" value="1"/>
</dbReference>
<evidence type="ECO:0000256" key="13">
    <source>
        <dbReference type="ARBA" id="ARBA00022840"/>
    </source>
</evidence>
<evidence type="ECO:0000256" key="2">
    <source>
        <dbReference type="ARBA" id="ARBA00001966"/>
    </source>
</evidence>
<dbReference type="GO" id="GO:0046983">
    <property type="term" value="F:protein dimerization activity"/>
    <property type="evidence" value="ECO:0007669"/>
    <property type="project" value="InterPro"/>
</dbReference>
<dbReference type="EMBL" id="LOCK01000015">
    <property type="protein sequence ID" value="KTE92416.1"/>
    <property type="molecule type" value="Genomic_DNA"/>
</dbReference>
<keyword evidence="19" id="KW-0175">Coiled coil</keyword>
<keyword evidence="10" id="KW-0479">Metal-binding</keyword>
<dbReference type="Proteomes" id="UP000054623">
    <property type="component" value="Unassembled WGS sequence"/>
</dbReference>
<evidence type="ECO:0000259" key="20">
    <source>
        <dbReference type="PROSITE" id="PS50109"/>
    </source>
</evidence>
<dbReference type="GO" id="GO:0046872">
    <property type="term" value="F:metal ion binding"/>
    <property type="evidence" value="ECO:0007669"/>
    <property type="project" value="UniProtKB-KW"/>
</dbReference>
<keyword evidence="16" id="KW-0411">Iron-sulfur</keyword>
<dbReference type="InterPro" id="IPR005467">
    <property type="entry name" value="His_kinase_dom"/>
</dbReference>
<dbReference type="SUPFAM" id="SSF55781">
    <property type="entry name" value="GAF domain-like"/>
    <property type="match status" value="1"/>
</dbReference>
<dbReference type="OrthoDB" id="9781904at2"/>
<dbReference type="EC" id="2.7.13.3" evidence="4"/>
<comment type="subcellular location">
    <subcellularLocation>
        <location evidence="3">Cytoplasm</location>
    </subcellularLocation>
</comment>
<keyword evidence="15" id="KW-0902">Two-component regulatory system</keyword>
<name>A0A0W1JLE0_DESHA</name>
<keyword evidence="12 21" id="KW-0418">Kinase</keyword>
<dbReference type="InterPro" id="IPR003018">
    <property type="entry name" value="GAF"/>
</dbReference>
<dbReference type="InterPro" id="IPR004358">
    <property type="entry name" value="Sig_transdc_His_kin-like_C"/>
</dbReference>
<dbReference type="InterPro" id="IPR029016">
    <property type="entry name" value="GAF-like_dom_sf"/>
</dbReference>
<comment type="function">
    <text evidence="17">Member of the two-component regulatory system NreB/NreC involved in the control of dissimilatory nitrate/nitrite reduction in response to oxygen. NreB functions as a direct oxygen sensor histidine kinase which is autophosphorylated, in the absence of oxygen, probably at the conserved histidine residue, and transfers its phosphate group probably to a conserved aspartate residue of NreC. NreB/NreC activates the expression of the nitrate (narGHJI) and nitrite (nir) reductase operons, as well as the putative nitrate transporter gene narT.</text>
</comment>
<gene>
    <name evidence="21" type="ORF">AT727_19720</name>
</gene>